<dbReference type="WBParaSite" id="PEQ_0000318801-mRNA-1">
    <property type="protein sequence ID" value="PEQ_0000318801-mRNA-1"/>
    <property type="gene ID" value="PEQ_0000318801"/>
</dbReference>
<keyword evidence="10" id="KW-1185">Reference proteome</keyword>
<organism evidence="10 11">
    <name type="scientific">Parascaris equorum</name>
    <name type="common">Equine roundworm</name>
    <dbReference type="NCBI Taxonomy" id="6256"/>
    <lineage>
        <taxon>Eukaryota</taxon>
        <taxon>Metazoa</taxon>
        <taxon>Ecdysozoa</taxon>
        <taxon>Nematoda</taxon>
        <taxon>Chromadorea</taxon>
        <taxon>Rhabditida</taxon>
        <taxon>Spirurina</taxon>
        <taxon>Ascaridomorpha</taxon>
        <taxon>Ascaridoidea</taxon>
        <taxon>Ascarididae</taxon>
        <taxon>Parascaris</taxon>
    </lineage>
</organism>
<dbReference type="GO" id="GO:0000166">
    <property type="term" value="F:nucleotide binding"/>
    <property type="evidence" value="ECO:0007669"/>
    <property type="project" value="UniProtKB-KW"/>
</dbReference>
<evidence type="ECO:0000259" key="9">
    <source>
        <dbReference type="PROSITE" id="PS50125"/>
    </source>
</evidence>
<dbReference type="GO" id="GO:0005886">
    <property type="term" value="C:plasma membrane"/>
    <property type="evidence" value="ECO:0007669"/>
    <property type="project" value="TreeGrafter"/>
</dbReference>
<evidence type="ECO:0000256" key="3">
    <source>
        <dbReference type="ARBA" id="ARBA00022692"/>
    </source>
</evidence>
<accession>A0A914REK5</accession>
<evidence type="ECO:0000313" key="11">
    <source>
        <dbReference type="WBParaSite" id="PEQ_0000318801-mRNA-1"/>
    </source>
</evidence>
<dbReference type="SUPFAM" id="SSF55073">
    <property type="entry name" value="Nucleotide cyclase"/>
    <property type="match status" value="1"/>
</dbReference>
<dbReference type="GO" id="GO:0001653">
    <property type="term" value="F:peptide receptor activity"/>
    <property type="evidence" value="ECO:0007669"/>
    <property type="project" value="TreeGrafter"/>
</dbReference>
<dbReference type="Gene3D" id="3.30.70.1230">
    <property type="entry name" value="Nucleotide cyclase"/>
    <property type="match status" value="1"/>
</dbReference>
<dbReference type="InterPro" id="IPR050401">
    <property type="entry name" value="Cyclic_nucleotide_synthase"/>
</dbReference>
<evidence type="ECO:0000256" key="4">
    <source>
        <dbReference type="ARBA" id="ARBA00022741"/>
    </source>
</evidence>
<comment type="subcellular location">
    <subcellularLocation>
        <location evidence="2">Membrane</location>
    </subcellularLocation>
</comment>
<dbReference type="InterPro" id="IPR001054">
    <property type="entry name" value="A/G_cyclase"/>
</dbReference>
<dbReference type="GO" id="GO:0004383">
    <property type="term" value="F:guanylate cyclase activity"/>
    <property type="evidence" value="ECO:0007669"/>
    <property type="project" value="UniProtKB-EC"/>
</dbReference>
<evidence type="ECO:0000256" key="2">
    <source>
        <dbReference type="ARBA" id="ARBA00004370"/>
    </source>
</evidence>
<keyword evidence="5" id="KW-1133">Transmembrane helix</keyword>
<keyword evidence="6" id="KW-0472">Membrane</keyword>
<keyword evidence="8" id="KW-0456">Lyase</keyword>
<evidence type="ECO:0000256" key="1">
    <source>
        <dbReference type="ARBA" id="ARBA00001436"/>
    </source>
</evidence>
<dbReference type="GO" id="GO:0004016">
    <property type="term" value="F:adenylate cyclase activity"/>
    <property type="evidence" value="ECO:0007669"/>
    <property type="project" value="TreeGrafter"/>
</dbReference>
<dbReference type="PANTHER" id="PTHR11920">
    <property type="entry name" value="GUANYLYL CYCLASE"/>
    <property type="match status" value="1"/>
</dbReference>
<proteinExistence type="predicted"/>
<sequence>MLEQYATNLECEVEERTKELKLKLGLTVPPESYDSATVFFSDVVKFTDLASKCTPLQVNVSIIFCDTVAGECFNIIL</sequence>
<dbReference type="AlphaFoldDB" id="A0A914REK5"/>
<dbReference type="PROSITE" id="PS50125">
    <property type="entry name" value="GUANYLATE_CYCLASE_2"/>
    <property type="match status" value="1"/>
</dbReference>
<reference evidence="11" key="1">
    <citation type="submission" date="2022-11" db="UniProtKB">
        <authorList>
            <consortium name="WormBaseParasite"/>
        </authorList>
    </citation>
    <scope>IDENTIFICATION</scope>
</reference>
<name>A0A914REK5_PAREQ</name>
<dbReference type="Proteomes" id="UP000887564">
    <property type="component" value="Unplaced"/>
</dbReference>
<evidence type="ECO:0000256" key="7">
    <source>
        <dbReference type="ARBA" id="ARBA00023180"/>
    </source>
</evidence>
<dbReference type="Pfam" id="PF00211">
    <property type="entry name" value="Guanylate_cyc"/>
    <property type="match status" value="1"/>
</dbReference>
<keyword evidence="7" id="KW-0325">Glycoprotein</keyword>
<dbReference type="PANTHER" id="PTHR11920:SF495">
    <property type="entry name" value="RECEPTOR-TYPE GUANYLATE CYCLASE GCY-7"/>
    <property type="match status" value="1"/>
</dbReference>
<dbReference type="GO" id="GO:0035556">
    <property type="term" value="P:intracellular signal transduction"/>
    <property type="evidence" value="ECO:0007669"/>
    <property type="project" value="InterPro"/>
</dbReference>
<dbReference type="InterPro" id="IPR029787">
    <property type="entry name" value="Nucleotide_cyclase"/>
</dbReference>
<comment type="catalytic activity">
    <reaction evidence="1">
        <text>GTP = 3',5'-cyclic GMP + diphosphate</text>
        <dbReference type="Rhea" id="RHEA:13665"/>
        <dbReference type="ChEBI" id="CHEBI:33019"/>
        <dbReference type="ChEBI" id="CHEBI:37565"/>
        <dbReference type="ChEBI" id="CHEBI:57746"/>
        <dbReference type="EC" id="4.6.1.2"/>
    </reaction>
</comment>
<evidence type="ECO:0000256" key="5">
    <source>
        <dbReference type="ARBA" id="ARBA00022989"/>
    </source>
</evidence>
<keyword evidence="4" id="KW-0547">Nucleotide-binding</keyword>
<evidence type="ECO:0000256" key="8">
    <source>
        <dbReference type="ARBA" id="ARBA00023239"/>
    </source>
</evidence>
<feature type="domain" description="Guanylate cyclase" evidence="9">
    <location>
        <begin position="37"/>
        <end position="63"/>
    </location>
</feature>
<dbReference type="GO" id="GO:0007168">
    <property type="term" value="P:receptor guanylyl cyclase signaling pathway"/>
    <property type="evidence" value="ECO:0007669"/>
    <property type="project" value="TreeGrafter"/>
</dbReference>
<keyword evidence="3" id="KW-0812">Transmembrane</keyword>
<evidence type="ECO:0000256" key="6">
    <source>
        <dbReference type="ARBA" id="ARBA00023136"/>
    </source>
</evidence>
<evidence type="ECO:0000313" key="10">
    <source>
        <dbReference type="Proteomes" id="UP000887564"/>
    </source>
</evidence>
<protein>
    <submittedName>
        <fullName evidence="11">Guanylate cyclase domain-containing protein</fullName>
    </submittedName>
</protein>